<evidence type="ECO:0008006" key="3">
    <source>
        <dbReference type="Google" id="ProtNLM"/>
    </source>
</evidence>
<evidence type="ECO:0000313" key="2">
    <source>
        <dbReference type="Proteomes" id="UP000216361"/>
    </source>
</evidence>
<dbReference type="InterPro" id="IPR029063">
    <property type="entry name" value="SAM-dependent_MTases_sf"/>
</dbReference>
<dbReference type="SUPFAM" id="SSF48452">
    <property type="entry name" value="TPR-like"/>
    <property type="match status" value="1"/>
</dbReference>
<keyword evidence="2" id="KW-1185">Reference proteome</keyword>
<accession>A0A255XLH4</accession>
<comment type="caution">
    <text evidence="1">The sequence shown here is derived from an EMBL/GenBank/DDBJ whole genome shotgun (WGS) entry which is preliminary data.</text>
</comment>
<dbReference type="RefSeq" id="WP_094409381.1">
    <property type="nucleotide sequence ID" value="NZ_BMJZ01000002.1"/>
</dbReference>
<dbReference type="AlphaFoldDB" id="A0A255XLH4"/>
<dbReference type="InterPro" id="IPR011990">
    <property type="entry name" value="TPR-like_helical_dom_sf"/>
</dbReference>
<dbReference type="Proteomes" id="UP000216361">
    <property type="component" value="Unassembled WGS sequence"/>
</dbReference>
<dbReference type="SUPFAM" id="SSF53335">
    <property type="entry name" value="S-adenosyl-L-methionine-dependent methyltransferases"/>
    <property type="match status" value="1"/>
</dbReference>
<sequence length="295" mass="32483">MRDGLALSLPWPLPLRRLLLDGRRALDQDRRAEAERAFLSALALEPNIPEAHVGLALARRPGPDYRAWLARVQTALKPRVYVEIGVETGLSLRLAGRETLVIGIDPVPRVPPAEATRPGLHLFAMTSRTFFATADAQPPPLAAALRAIDFAFIDGDHRFETVLQDFIDLEARMAPGGVIALHDTWPLNAHTASPLRQTGFYSGDGWKLVPCLRALRPDLRVMTVATSPTGLTFVTRLDPASRLLHQRYQSILETYARLPYGAAVERELALVPNTGAALDQLLAWRLPTLPRAPEA</sequence>
<reference evidence="1 2" key="1">
    <citation type="submission" date="2017-07" db="EMBL/GenBank/DDBJ databases">
        <title>Elstera cyanobacteriorum sp. nov., a novel bacterium isolated from cyanobacterial aggregates in a eutrophic lake.</title>
        <authorList>
            <person name="Cai H."/>
        </authorList>
    </citation>
    <scope>NUCLEOTIDE SEQUENCE [LARGE SCALE GENOMIC DNA]</scope>
    <source>
        <strain evidence="1 2">TH019</strain>
    </source>
</reference>
<dbReference type="Pfam" id="PF13578">
    <property type="entry name" value="Methyltransf_24"/>
    <property type="match status" value="1"/>
</dbReference>
<evidence type="ECO:0000313" key="1">
    <source>
        <dbReference type="EMBL" id="OYQ17819.1"/>
    </source>
</evidence>
<name>A0A255XLH4_9PROT</name>
<organism evidence="1 2">
    <name type="scientific">Elstera cyanobacteriorum</name>
    <dbReference type="NCBI Taxonomy" id="2022747"/>
    <lineage>
        <taxon>Bacteria</taxon>
        <taxon>Pseudomonadati</taxon>
        <taxon>Pseudomonadota</taxon>
        <taxon>Alphaproteobacteria</taxon>
        <taxon>Rhodospirillales</taxon>
        <taxon>Rhodospirillaceae</taxon>
        <taxon>Elstera</taxon>
    </lineage>
</organism>
<dbReference type="Gene3D" id="3.40.50.150">
    <property type="entry name" value="Vaccinia Virus protein VP39"/>
    <property type="match status" value="1"/>
</dbReference>
<proteinExistence type="predicted"/>
<protein>
    <recommendedName>
        <fullName evidence="3">Class I SAM-dependent methyltransferase</fullName>
    </recommendedName>
</protein>
<gene>
    <name evidence="1" type="ORF">CHR90_12635</name>
</gene>
<dbReference type="EMBL" id="NOXS01000033">
    <property type="protein sequence ID" value="OYQ17819.1"/>
    <property type="molecule type" value="Genomic_DNA"/>
</dbReference>
<dbReference type="OrthoDB" id="799111at2"/>